<gene>
    <name evidence="2" type="ORF">Micbo1qcDRAFT_192492</name>
</gene>
<dbReference type="InParanoid" id="A0A136JE90"/>
<reference evidence="3" key="1">
    <citation type="submission" date="2016-02" db="EMBL/GenBank/DDBJ databases">
        <title>Draft genome sequence of Microdochium bolleyi, a fungal endophyte of beachgrass.</title>
        <authorList>
            <consortium name="DOE Joint Genome Institute"/>
            <person name="David A.S."/>
            <person name="May G."/>
            <person name="Haridas S."/>
            <person name="Lim J."/>
            <person name="Wang M."/>
            <person name="Labutti K."/>
            <person name="Lipzen A."/>
            <person name="Barry K."/>
            <person name="Grigoriev I.V."/>
        </authorList>
    </citation>
    <scope>NUCLEOTIDE SEQUENCE [LARGE SCALE GENOMIC DNA]</scope>
    <source>
        <strain evidence="3">J235TASD1</strain>
    </source>
</reference>
<dbReference type="OrthoDB" id="5591786at2759"/>
<sequence length="936" mass="100078">MAAAPSSSRRNLLHVGRCSCETGRQRHHVLPTTRIPFEIPADAPQSAPAVAVAVPVAGAGAGATAAAVGGTGAAAAVNASGDGGGDVNEGAGDGSEDFIHGGDGSGLHGTPDIFNVLLDAYAQPTTQTTNEPSANDAVIDVIDNALTASTPDDEDQAGGDIGNGANANANANASTVGNEVDLLGLFAPPADIFQMLPLLNPGVPVGNVDWQVFDDDDDGSDLGDDASIVDTDSEAPDAASEPDEHAPPRIASWRLNLTALSQIYNFYVTAYRDQIHISRPRSCVTNRLPPAADLVLKPGPSAEGITTGGAVEDLFPHQVNHLIIGDLGTEEILVMAYDDGDVLAYYTRHIEETLIARAARRNGAGRTPQPFFHENVGKSAWGLAIHSQSRLIAVGNNLRKVDVFAFALAGQSCASFTSNLAEEPPGLFRRLHWDSLRTINMNVGFLAHLVDPADPDTYRYLAAVEASLARRDANWHLTFDTGHAGHNIPNVTFSNTARGDANKVVAVDVRGNVWLMDLWSVDSGPYTKIESIRKRRSSMTAPAFFQDDVRPRGWGVLVLPESSFMPTERTFPDLLGIKESEAKYAYNDRIGRWIDISAGAQHIAGSSGQHPWHRKGEHHRYVFNPHDRGDRAYPRPWFDFQGPGGQGWPTSALSPGSGGARGLSSPRSRGSPSSVQRGKHDSPRGRDYTPSVSPSSRRTPTKQNQQYHHSAAHAHKPRPILPDGSSILRTYELDIELRSSDDGGVGIMFEDAIRQTRPAGSFVPSMRVSHERLSSLIHVPELSLVVAASMCGRVALITLTRPVSKSAIPIPTSSSSVVSSPMTPRRTSSSYAQSGGGGDHGGDIPFARGMKIERILPTTEDEDRRLRPMCPLLGVATSPVPSDDVRASAATAAAGGRDARAGLRPRRYRLMLQYYDLRILSYEISRGDAADGLLVV</sequence>
<evidence type="ECO:0000313" key="2">
    <source>
        <dbReference type="EMBL" id="KXJ95485.1"/>
    </source>
</evidence>
<dbReference type="AlphaFoldDB" id="A0A136JE90"/>
<dbReference type="InterPro" id="IPR014839">
    <property type="entry name" value="Crt10"/>
</dbReference>
<feature type="compositionally biased region" description="Basic and acidic residues" evidence="1">
    <location>
        <begin position="678"/>
        <end position="687"/>
    </location>
</feature>
<feature type="region of interest" description="Disordered" evidence="1">
    <location>
        <begin position="811"/>
        <end position="842"/>
    </location>
</feature>
<dbReference type="Pfam" id="PF08728">
    <property type="entry name" value="CRT10"/>
    <property type="match status" value="1"/>
</dbReference>
<organism evidence="2 3">
    <name type="scientific">Microdochium bolleyi</name>
    <dbReference type="NCBI Taxonomy" id="196109"/>
    <lineage>
        <taxon>Eukaryota</taxon>
        <taxon>Fungi</taxon>
        <taxon>Dikarya</taxon>
        <taxon>Ascomycota</taxon>
        <taxon>Pezizomycotina</taxon>
        <taxon>Sordariomycetes</taxon>
        <taxon>Xylariomycetidae</taxon>
        <taxon>Xylariales</taxon>
        <taxon>Microdochiaceae</taxon>
        <taxon>Microdochium</taxon>
    </lineage>
</organism>
<dbReference type="EMBL" id="KQ964246">
    <property type="protein sequence ID" value="KXJ95485.1"/>
    <property type="molecule type" value="Genomic_DNA"/>
</dbReference>
<evidence type="ECO:0000313" key="3">
    <source>
        <dbReference type="Proteomes" id="UP000070501"/>
    </source>
</evidence>
<feature type="compositionally biased region" description="Low complexity" evidence="1">
    <location>
        <begin position="662"/>
        <end position="674"/>
    </location>
</feature>
<feature type="region of interest" description="Disordered" evidence="1">
    <location>
        <begin position="634"/>
        <end position="723"/>
    </location>
</feature>
<dbReference type="Proteomes" id="UP000070501">
    <property type="component" value="Unassembled WGS sequence"/>
</dbReference>
<feature type="compositionally biased region" description="Acidic residues" evidence="1">
    <location>
        <begin position="213"/>
        <end position="224"/>
    </location>
</feature>
<proteinExistence type="predicted"/>
<dbReference type="STRING" id="196109.A0A136JE90"/>
<feature type="region of interest" description="Disordered" evidence="1">
    <location>
        <begin position="213"/>
        <end position="247"/>
    </location>
</feature>
<protein>
    <submittedName>
        <fullName evidence="2">Uncharacterized protein</fullName>
    </submittedName>
</protein>
<name>A0A136JE90_9PEZI</name>
<keyword evidence="3" id="KW-1185">Reference proteome</keyword>
<accession>A0A136JE90</accession>
<evidence type="ECO:0000256" key="1">
    <source>
        <dbReference type="SAM" id="MobiDB-lite"/>
    </source>
</evidence>
<feature type="compositionally biased region" description="Low complexity" evidence="1">
    <location>
        <begin position="689"/>
        <end position="698"/>
    </location>
</feature>
<feature type="compositionally biased region" description="Low complexity" evidence="1">
    <location>
        <begin position="813"/>
        <end position="830"/>
    </location>
</feature>